<dbReference type="InterPro" id="IPR007433">
    <property type="entry name" value="DUF481"/>
</dbReference>
<evidence type="ECO:0000256" key="1">
    <source>
        <dbReference type="SAM" id="SignalP"/>
    </source>
</evidence>
<evidence type="ECO:0000313" key="2">
    <source>
        <dbReference type="EMBL" id="ALP52519.1"/>
    </source>
</evidence>
<feature type="chain" id="PRO_5006604904" description="DUF481 domain-containing protein" evidence="1">
    <location>
        <begin position="20"/>
        <end position="254"/>
    </location>
</feature>
<organism evidence="2 3">
    <name type="scientific">Candidatus Tenderia electrophaga</name>
    <dbReference type="NCBI Taxonomy" id="1748243"/>
    <lineage>
        <taxon>Bacteria</taxon>
        <taxon>Pseudomonadati</taxon>
        <taxon>Pseudomonadota</taxon>
        <taxon>Gammaproteobacteria</taxon>
        <taxon>Candidatus Tenderiales</taxon>
        <taxon>Candidatus Tenderiaceae</taxon>
        <taxon>Candidatus Tenderia</taxon>
    </lineage>
</organism>
<accession>A0A0S2TBK5</accession>
<evidence type="ECO:0000313" key="3">
    <source>
        <dbReference type="Proteomes" id="UP000055136"/>
    </source>
</evidence>
<sequence length="254" mass="28551">MKQAAPFALACLWAGQACAIVNVENMRIGAPEPGVSGNIDLSISGDSGNTDTAEAGLDSRLQYHRRQVTDFVILSYDYGETNDRRNTNSTLLHARHVVQYRPRRAWEAYAQAEQDEFTRLSFRGLVGAGMRFTLVERGDRLGLYFGAGAYYTRETLEQRPGLTDDGTDEYSRASFYLSYKHKLNAQVSVMSTTYYQPRLDDGEDFRALEQASLAVKMNDHLSVKLSLDIRHDSRPPQAVEKTDVSYFTGLSYAF</sequence>
<feature type="signal peptide" evidence="1">
    <location>
        <begin position="1"/>
        <end position="19"/>
    </location>
</feature>
<dbReference type="KEGG" id="tee:Tel_04805"/>
<keyword evidence="1" id="KW-0732">Signal</keyword>
<dbReference type="AlphaFoldDB" id="A0A0S2TBK5"/>
<protein>
    <recommendedName>
        <fullName evidence="4">DUF481 domain-containing protein</fullName>
    </recommendedName>
</protein>
<dbReference type="Pfam" id="PF04338">
    <property type="entry name" value="DUF481"/>
    <property type="match status" value="1"/>
</dbReference>
<proteinExistence type="predicted"/>
<gene>
    <name evidence="2" type="ORF">Tel_04805</name>
</gene>
<keyword evidence="3" id="KW-1185">Reference proteome</keyword>
<name>A0A0S2TBK5_9GAMM</name>
<reference evidence="2" key="1">
    <citation type="submission" date="2015-10" db="EMBL/GenBank/DDBJ databases">
        <title>Description of Candidatus Tenderia electrophaga gen. nov, sp. nov., an Uncultivated Electroautotroph from a Biocathode Enrichment.</title>
        <authorList>
            <person name="Eddie B.J."/>
            <person name="Malanoski A.P."/>
            <person name="Wang Z."/>
            <person name="Hall R.J."/>
            <person name="Oh S.D."/>
            <person name="Heiner C."/>
            <person name="Lin B."/>
            <person name="Strycharz-Glaven S.M."/>
        </authorList>
    </citation>
    <scope>NUCLEOTIDE SEQUENCE [LARGE SCALE GENOMIC DNA]</scope>
    <source>
        <strain evidence="2">NRL1</strain>
    </source>
</reference>
<evidence type="ECO:0008006" key="4">
    <source>
        <dbReference type="Google" id="ProtNLM"/>
    </source>
</evidence>
<dbReference type="Proteomes" id="UP000055136">
    <property type="component" value="Chromosome"/>
</dbReference>
<dbReference type="STRING" id="1748243.Tel_04805"/>
<dbReference type="EMBL" id="CP013099">
    <property type="protein sequence ID" value="ALP52519.1"/>
    <property type="molecule type" value="Genomic_DNA"/>
</dbReference>
<dbReference type="PROSITE" id="PS51257">
    <property type="entry name" value="PROKAR_LIPOPROTEIN"/>
    <property type="match status" value="1"/>
</dbReference>